<feature type="transmembrane region" description="Helical" evidence="1">
    <location>
        <begin position="86"/>
        <end position="105"/>
    </location>
</feature>
<keyword evidence="1" id="KW-0472">Membrane</keyword>
<reference evidence="2 3" key="1">
    <citation type="journal article" date="2019" name="Int. J. Syst. Evol. Microbiol.">
        <title>The Global Catalogue of Microorganisms (GCM) 10K type strain sequencing project: providing services to taxonomists for standard genome sequencing and annotation.</title>
        <authorList>
            <consortium name="The Broad Institute Genomics Platform"/>
            <consortium name="The Broad Institute Genome Sequencing Center for Infectious Disease"/>
            <person name="Wu L."/>
            <person name="Ma J."/>
        </authorList>
    </citation>
    <scope>NUCLEOTIDE SEQUENCE [LARGE SCALE GENOMIC DNA]</scope>
    <source>
        <strain evidence="2 3">CGMCC 1.12121</strain>
    </source>
</reference>
<feature type="transmembrane region" description="Helical" evidence="1">
    <location>
        <begin position="46"/>
        <end position="74"/>
    </location>
</feature>
<keyword evidence="3" id="KW-1185">Reference proteome</keyword>
<keyword evidence="1" id="KW-0812">Transmembrane</keyword>
<accession>A0ABD6CH04</accession>
<sequence>MPLHRRLSDRLRPWYLLDVLAFLFGASSTLWRAADGFGELAALTPLTAVTAVVSGLLAVVVLRFTVGNLWAYAVEYANAGGQWTDLPFLVPVGSGLAGLLLTYATTSNLGAAAWAGFWAFVVAAGVVAAAVSLAAGYSEASA</sequence>
<feature type="transmembrane region" description="Helical" evidence="1">
    <location>
        <begin position="111"/>
        <end position="137"/>
    </location>
</feature>
<dbReference type="Proteomes" id="UP001597085">
    <property type="component" value="Unassembled WGS sequence"/>
</dbReference>
<proteinExistence type="predicted"/>
<keyword evidence="1" id="KW-1133">Transmembrane helix</keyword>
<feature type="transmembrane region" description="Helical" evidence="1">
    <location>
        <begin position="14"/>
        <end position="34"/>
    </location>
</feature>
<organism evidence="2 3">
    <name type="scientific">Halobellus rarus</name>
    <dbReference type="NCBI Taxonomy" id="1126237"/>
    <lineage>
        <taxon>Archaea</taxon>
        <taxon>Methanobacteriati</taxon>
        <taxon>Methanobacteriota</taxon>
        <taxon>Stenosarchaea group</taxon>
        <taxon>Halobacteria</taxon>
        <taxon>Halobacteriales</taxon>
        <taxon>Haloferacaceae</taxon>
        <taxon>Halobellus</taxon>
    </lineage>
</organism>
<evidence type="ECO:0000256" key="1">
    <source>
        <dbReference type="SAM" id="Phobius"/>
    </source>
</evidence>
<name>A0ABD6CH04_9EURY</name>
<gene>
    <name evidence="2" type="ORF">ACFSBX_00025</name>
</gene>
<evidence type="ECO:0000313" key="3">
    <source>
        <dbReference type="Proteomes" id="UP001597085"/>
    </source>
</evidence>
<evidence type="ECO:0000313" key="2">
    <source>
        <dbReference type="EMBL" id="MFD1597361.1"/>
    </source>
</evidence>
<dbReference type="AlphaFoldDB" id="A0ABD6CH04"/>
<comment type="caution">
    <text evidence="2">The sequence shown here is derived from an EMBL/GenBank/DDBJ whole genome shotgun (WGS) entry which is preliminary data.</text>
</comment>
<protein>
    <submittedName>
        <fullName evidence="2">Uncharacterized protein</fullName>
    </submittedName>
</protein>
<dbReference type="EMBL" id="JBHUDK010000001">
    <property type="protein sequence ID" value="MFD1597361.1"/>
    <property type="molecule type" value="Genomic_DNA"/>
</dbReference>
<dbReference type="RefSeq" id="WP_256422483.1">
    <property type="nucleotide sequence ID" value="NZ_JANHDI010000013.1"/>
</dbReference>